<evidence type="ECO:0000256" key="10">
    <source>
        <dbReference type="SAM" id="MobiDB-lite"/>
    </source>
</evidence>
<dbReference type="EC" id="2.4.1.-" evidence="9"/>
<keyword evidence="4 9" id="KW-0808">Transferase</keyword>
<evidence type="ECO:0000256" key="2">
    <source>
        <dbReference type="ARBA" id="ARBA00007528"/>
    </source>
</evidence>
<evidence type="ECO:0000256" key="8">
    <source>
        <dbReference type="ARBA" id="ARBA00023288"/>
    </source>
</evidence>
<feature type="chain" id="PRO_5017847556" description="1,3-beta-glucanosyltransferase" evidence="9">
    <location>
        <begin position="19"/>
        <end position="453"/>
    </location>
</feature>
<feature type="compositionally biased region" description="Low complexity" evidence="10">
    <location>
        <begin position="397"/>
        <end position="418"/>
    </location>
</feature>
<feature type="region of interest" description="Disordered" evidence="10">
    <location>
        <begin position="372"/>
        <end position="427"/>
    </location>
</feature>
<keyword evidence="5 9" id="KW-0732">Signal</keyword>
<dbReference type="Pfam" id="PF03198">
    <property type="entry name" value="Glyco_hydro_72"/>
    <property type="match status" value="1"/>
</dbReference>
<dbReference type="PANTHER" id="PTHR31468:SF5">
    <property type="entry name" value="1,3-BETA-GLUCANOSYLTRANSFERASE GAS5"/>
    <property type="match status" value="1"/>
</dbReference>
<evidence type="ECO:0000313" key="11">
    <source>
        <dbReference type="EMBL" id="RMJ09974.1"/>
    </source>
</evidence>
<dbReference type="PANTHER" id="PTHR31468">
    <property type="entry name" value="1,3-BETA-GLUCANOSYLTRANSFERASE GAS1"/>
    <property type="match status" value="1"/>
</dbReference>
<gene>
    <name evidence="11" type="ORF">CDV36_010414</name>
</gene>
<keyword evidence="3 9" id="KW-0336">GPI-anchor</keyword>
<comment type="caution">
    <text evidence="11">The sequence shown here is derived from an EMBL/GenBank/DDBJ whole genome shotgun (WGS) entry which is preliminary data.</text>
</comment>
<keyword evidence="8 9" id="KW-0449">Lipoprotein</keyword>
<dbReference type="STRING" id="2010991.A0A3M2RXF1"/>
<dbReference type="FunFam" id="3.20.20.80:FF:000032">
    <property type="entry name" value="1,3-beta-glucanosyltransferase"/>
    <property type="match status" value="1"/>
</dbReference>
<evidence type="ECO:0000256" key="5">
    <source>
        <dbReference type="ARBA" id="ARBA00022729"/>
    </source>
</evidence>
<accession>A0A3M2RXF1</accession>
<organism evidence="11 12">
    <name type="scientific">Fusarium kuroshium</name>
    <dbReference type="NCBI Taxonomy" id="2010991"/>
    <lineage>
        <taxon>Eukaryota</taxon>
        <taxon>Fungi</taxon>
        <taxon>Dikarya</taxon>
        <taxon>Ascomycota</taxon>
        <taxon>Pezizomycotina</taxon>
        <taxon>Sordariomycetes</taxon>
        <taxon>Hypocreomycetidae</taxon>
        <taxon>Hypocreales</taxon>
        <taxon>Nectriaceae</taxon>
        <taxon>Fusarium</taxon>
        <taxon>Fusarium solani species complex</taxon>
    </lineage>
</organism>
<evidence type="ECO:0000256" key="3">
    <source>
        <dbReference type="ARBA" id="ARBA00022622"/>
    </source>
</evidence>
<dbReference type="Gene3D" id="3.20.20.80">
    <property type="entry name" value="Glycosidases"/>
    <property type="match status" value="1"/>
</dbReference>
<keyword evidence="6 9" id="KW-0472">Membrane</keyword>
<feature type="compositionally biased region" description="Gly residues" evidence="10">
    <location>
        <begin position="378"/>
        <end position="389"/>
    </location>
</feature>
<dbReference type="InterPro" id="IPR004886">
    <property type="entry name" value="Glucanosyltransferase"/>
</dbReference>
<dbReference type="GO" id="GO:0031505">
    <property type="term" value="P:fungal-type cell wall organization"/>
    <property type="evidence" value="ECO:0007669"/>
    <property type="project" value="TreeGrafter"/>
</dbReference>
<dbReference type="InterPro" id="IPR017853">
    <property type="entry name" value="GH"/>
</dbReference>
<comment type="subcellular location">
    <subcellularLocation>
        <location evidence="1 9">Cell membrane</location>
        <topology evidence="1 9">Lipid-anchor</topology>
        <topology evidence="1 9">GPI-anchor</topology>
    </subcellularLocation>
</comment>
<dbReference type="GO" id="GO:0042124">
    <property type="term" value="F:1,3-beta-glucanosyltransferase activity"/>
    <property type="evidence" value="ECO:0007669"/>
    <property type="project" value="TreeGrafter"/>
</dbReference>
<comment type="similarity">
    <text evidence="2 9">Belongs to the glycosyl hydrolase 72 family.</text>
</comment>
<keyword evidence="12" id="KW-1185">Reference proteome</keyword>
<name>A0A3M2RXF1_9HYPO</name>
<comment type="function">
    <text evidence="9">Splits internally a 1,3-beta-glucan molecule and transfers the newly generated reducing end (the donor) to the non-reducing end of another 1,3-beta-glucan molecule (the acceptor) forming a 1,3-beta linkage, resulting in the elongation of 1,3-beta-glucan chains in the cell wall.</text>
</comment>
<feature type="signal peptide" evidence="9">
    <location>
        <begin position="1"/>
        <end position="18"/>
    </location>
</feature>
<evidence type="ECO:0000256" key="7">
    <source>
        <dbReference type="ARBA" id="ARBA00023180"/>
    </source>
</evidence>
<dbReference type="GO" id="GO:0098552">
    <property type="term" value="C:side of membrane"/>
    <property type="evidence" value="ECO:0007669"/>
    <property type="project" value="UniProtKB-KW"/>
</dbReference>
<dbReference type="GO" id="GO:0071970">
    <property type="term" value="P:fungal-type cell wall (1-&gt;3)-beta-D-glucan biosynthetic process"/>
    <property type="evidence" value="ECO:0007669"/>
    <property type="project" value="TreeGrafter"/>
</dbReference>
<protein>
    <recommendedName>
        <fullName evidence="9">1,3-beta-glucanosyltransferase</fullName>
        <ecNumber evidence="9">2.4.1.-</ecNumber>
    </recommendedName>
</protein>
<evidence type="ECO:0000256" key="4">
    <source>
        <dbReference type="ARBA" id="ARBA00022679"/>
    </source>
</evidence>
<dbReference type="EMBL" id="NKUJ01000221">
    <property type="protein sequence ID" value="RMJ09974.1"/>
    <property type="molecule type" value="Genomic_DNA"/>
</dbReference>
<dbReference type="OrthoDB" id="421038at2759"/>
<evidence type="ECO:0000313" key="12">
    <source>
        <dbReference type="Proteomes" id="UP000277212"/>
    </source>
</evidence>
<dbReference type="SUPFAM" id="SSF51445">
    <property type="entry name" value="(Trans)glycosidases"/>
    <property type="match status" value="1"/>
</dbReference>
<evidence type="ECO:0000256" key="1">
    <source>
        <dbReference type="ARBA" id="ARBA00004609"/>
    </source>
</evidence>
<dbReference type="Proteomes" id="UP000277212">
    <property type="component" value="Unassembled WGS sequence"/>
</dbReference>
<dbReference type="GO" id="GO:0005886">
    <property type="term" value="C:plasma membrane"/>
    <property type="evidence" value="ECO:0007669"/>
    <property type="project" value="UniProtKB-SubCell"/>
</dbReference>
<dbReference type="AlphaFoldDB" id="A0A3M2RXF1"/>
<sequence>MKTAALLSALAGIGAVSATPTLKEPPSKRATLPTVTVSGNAFWAGDERFYLRGIDYQPGGASANKDPLADTKVCERDIKNFKDLGVNVIRVYAVDNTADHDECMQALNDAGIYLVLDVNNPKYSINRGDPGPSYNTAYLQSVFATVEMFAQYDNTLAFFSGNEVINDEEDTDKSAPYVKAVTRDMRAFMKARKLRQVPVGYSAADVAQNRMQTAHYFNCGSDEMRSDFFAFNDYSWCNSDFKTAGWDVKVKNFTDYGLPIFLSEYGCIKNRPRKFEELEALMSDEMTGVYSGGLMYEYSYEDNDFGIVKISGTTVKTTDEYKLLKEALKNYPMPTGSGGAAKSTHAVDCPAKEDVWQVDPDLVPEMPSQAEKYFTNGAGKGPGFDGNDGQGSHFEVDSGTATASVSAGKSTSTSSGSESTDEDDDSAASTLDLGPLYITGAATLFTLFGTLLL</sequence>
<evidence type="ECO:0000256" key="6">
    <source>
        <dbReference type="ARBA" id="ARBA00023136"/>
    </source>
</evidence>
<proteinExistence type="inferred from homology"/>
<evidence type="ECO:0000256" key="9">
    <source>
        <dbReference type="RuleBase" id="RU361209"/>
    </source>
</evidence>
<reference evidence="11 12" key="1">
    <citation type="submission" date="2017-06" db="EMBL/GenBank/DDBJ databases">
        <title>Comparative genomic analysis of Ambrosia Fusariam Clade fungi.</title>
        <authorList>
            <person name="Stajich J.E."/>
            <person name="Carrillo J."/>
            <person name="Kijimoto T."/>
            <person name="Eskalen A."/>
            <person name="O'Donnell K."/>
            <person name="Kasson M."/>
        </authorList>
    </citation>
    <scope>NUCLEOTIDE SEQUENCE [LARGE SCALE GENOMIC DNA]</scope>
    <source>
        <strain evidence="11">UCR3666</strain>
    </source>
</reference>
<keyword evidence="7" id="KW-0325">Glycoprotein</keyword>